<keyword evidence="10" id="KW-1185">Reference proteome</keyword>
<evidence type="ECO:0000256" key="5">
    <source>
        <dbReference type="ARBA" id="ARBA00022777"/>
    </source>
</evidence>
<dbReference type="InterPro" id="IPR036097">
    <property type="entry name" value="HisK_dim/P_sf"/>
</dbReference>
<keyword evidence="4" id="KW-0808">Transferase</keyword>
<dbReference type="RefSeq" id="WP_210513004.1">
    <property type="nucleotide sequence ID" value="NZ_JAFIDN010000011.1"/>
</dbReference>
<evidence type="ECO:0000256" key="6">
    <source>
        <dbReference type="ARBA" id="ARBA00023012"/>
    </source>
</evidence>
<evidence type="ECO:0000313" key="10">
    <source>
        <dbReference type="Proteomes" id="UP000673975"/>
    </source>
</evidence>
<name>A0A8J7RP16_9BACT</name>
<dbReference type="InterPro" id="IPR004358">
    <property type="entry name" value="Sig_transdc_His_kin-like_C"/>
</dbReference>
<comment type="caution">
    <text evidence="9">The sequence shown here is derived from an EMBL/GenBank/DDBJ whole genome shotgun (WGS) entry which is preliminary data.</text>
</comment>
<keyword evidence="7" id="KW-0175">Coiled coil</keyword>
<feature type="domain" description="Histidine kinase" evidence="8">
    <location>
        <begin position="165"/>
        <end position="383"/>
    </location>
</feature>
<dbReference type="InterPro" id="IPR003661">
    <property type="entry name" value="HisK_dim/P_dom"/>
</dbReference>
<keyword evidence="6" id="KW-0902">Two-component regulatory system</keyword>
<organism evidence="9 10">
    <name type="scientific">Natronogracilivirga saccharolytica</name>
    <dbReference type="NCBI Taxonomy" id="2812953"/>
    <lineage>
        <taxon>Bacteria</taxon>
        <taxon>Pseudomonadati</taxon>
        <taxon>Balneolota</taxon>
        <taxon>Balneolia</taxon>
        <taxon>Balneolales</taxon>
        <taxon>Cyclonatronaceae</taxon>
        <taxon>Natronogracilivirga</taxon>
    </lineage>
</organism>
<dbReference type="InterPro" id="IPR036890">
    <property type="entry name" value="HATPase_C_sf"/>
</dbReference>
<dbReference type="SUPFAM" id="SSF47384">
    <property type="entry name" value="Homodimeric domain of signal transducing histidine kinase"/>
    <property type="match status" value="1"/>
</dbReference>
<dbReference type="GO" id="GO:0000155">
    <property type="term" value="F:phosphorelay sensor kinase activity"/>
    <property type="evidence" value="ECO:0007669"/>
    <property type="project" value="InterPro"/>
</dbReference>
<dbReference type="PANTHER" id="PTHR43711">
    <property type="entry name" value="TWO-COMPONENT HISTIDINE KINASE"/>
    <property type="match status" value="1"/>
</dbReference>
<evidence type="ECO:0000313" key="9">
    <source>
        <dbReference type="EMBL" id="MBP3193548.1"/>
    </source>
</evidence>
<feature type="coiled-coil region" evidence="7">
    <location>
        <begin position="110"/>
        <end position="158"/>
    </location>
</feature>
<reference evidence="9" key="1">
    <citation type="submission" date="2021-02" db="EMBL/GenBank/DDBJ databases">
        <title>Natronogracilivirga saccharolytica gen. nov. sp. nov. a new anaerobic, haloalkiliphilic carbohydrate-fermenting bacterium from soda lake and proposing of Cyclonatronumiaceae fam. nov. in the phylum Balneolaeota.</title>
        <authorList>
            <person name="Zhilina T.N."/>
            <person name="Sorokin D.Y."/>
            <person name="Zavarzina D.G."/>
            <person name="Toshchakov S.V."/>
            <person name="Kublanov I.V."/>
        </authorList>
    </citation>
    <scope>NUCLEOTIDE SEQUENCE</scope>
    <source>
        <strain evidence="9">Z-1702</strain>
    </source>
</reference>
<dbReference type="PRINTS" id="PR00344">
    <property type="entry name" value="BCTRLSENSOR"/>
</dbReference>
<dbReference type="AlphaFoldDB" id="A0A8J7RP16"/>
<accession>A0A8J7RP16</accession>
<dbReference type="Proteomes" id="UP000673975">
    <property type="component" value="Unassembled WGS sequence"/>
</dbReference>
<evidence type="ECO:0000259" key="8">
    <source>
        <dbReference type="PROSITE" id="PS50109"/>
    </source>
</evidence>
<dbReference type="EC" id="2.7.13.3" evidence="2"/>
<comment type="catalytic activity">
    <reaction evidence="1">
        <text>ATP + protein L-histidine = ADP + protein N-phospho-L-histidine.</text>
        <dbReference type="EC" id="2.7.13.3"/>
    </reaction>
</comment>
<evidence type="ECO:0000256" key="7">
    <source>
        <dbReference type="SAM" id="Coils"/>
    </source>
</evidence>
<dbReference type="PROSITE" id="PS50109">
    <property type="entry name" value="HIS_KIN"/>
    <property type="match status" value="1"/>
</dbReference>
<gene>
    <name evidence="9" type="ORF">NATSA_12805</name>
</gene>
<dbReference type="PANTHER" id="PTHR43711:SF31">
    <property type="entry name" value="HISTIDINE KINASE"/>
    <property type="match status" value="1"/>
</dbReference>
<dbReference type="Gene3D" id="3.30.565.10">
    <property type="entry name" value="Histidine kinase-like ATPase, C-terminal domain"/>
    <property type="match status" value="1"/>
</dbReference>
<dbReference type="EMBL" id="JAFIDN010000011">
    <property type="protein sequence ID" value="MBP3193548.1"/>
    <property type="molecule type" value="Genomic_DNA"/>
</dbReference>
<keyword evidence="3" id="KW-0597">Phosphoprotein</keyword>
<evidence type="ECO:0000256" key="2">
    <source>
        <dbReference type="ARBA" id="ARBA00012438"/>
    </source>
</evidence>
<dbReference type="SMART" id="SM00387">
    <property type="entry name" value="HATPase_c"/>
    <property type="match status" value="1"/>
</dbReference>
<dbReference type="Gene3D" id="1.10.287.130">
    <property type="match status" value="1"/>
</dbReference>
<dbReference type="SMART" id="SM00388">
    <property type="entry name" value="HisKA"/>
    <property type="match status" value="1"/>
</dbReference>
<dbReference type="SUPFAM" id="SSF55874">
    <property type="entry name" value="ATPase domain of HSP90 chaperone/DNA topoisomerase II/histidine kinase"/>
    <property type="match status" value="1"/>
</dbReference>
<sequence length="398" mass="44483">MIHTILSEWPKEVGDAIVNTRSLCVALFATDKTLLYANQAMSALLRENPSETLINPTFDQLISADQKENLIFEGYVTLGDYDYVNASISARVYRKGNQILIMGGADAGQLFEQNEKLHQMNRDVANLQRQLMKEKAQLEKTVSQLNKKNEELKTLNATKDKFFSIIAHDLRSPFNAIIGFSDLLVSQVKEQDYEGIGEHAEIVQKLSMRTMNLLSNLIAWSRSQTGRLEYKPVTFNLSTFLNEIILMFADIARQKSIHIRDHIPDNVQIHADQDMLGTVLRNLISNAIKYTRENGVITVSVDNLPEALRVSVSDNGVGIPEDKVGKLFDLTRSFSTVGTHKEKGTGLGLILCRNFVARHGGEIRVESEEGEGSTFYFTIPNTASKVTEQEESAATAVQ</sequence>
<dbReference type="Pfam" id="PF02518">
    <property type="entry name" value="HATPase_c"/>
    <property type="match status" value="1"/>
</dbReference>
<protein>
    <recommendedName>
        <fullName evidence="2">histidine kinase</fullName>
        <ecNumber evidence="2">2.7.13.3</ecNumber>
    </recommendedName>
</protein>
<evidence type="ECO:0000256" key="3">
    <source>
        <dbReference type="ARBA" id="ARBA00022553"/>
    </source>
</evidence>
<dbReference type="InterPro" id="IPR003594">
    <property type="entry name" value="HATPase_dom"/>
</dbReference>
<dbReference type="CDD" id="cd00082">
    <property type="entry name" value="HisKA"/>
    <property type="match status" value="1"/>
</dbReference>
<dbReference type="FunFam" id="3.30.565.10:FF:000006">
    <property type="entry name" value="Sensor histidine kinase WalK"/>
    <property type="match status" value="1"/>
</dbReference>
<dbReference type="InterPro" id="IPR050736">
    <property type="entry name" value="Sensor_HK_Regulatory"/>
</dbReference>
<dbReference type="CDD" id="cd00075">
    <property type="entry name" value="HATPase"/>
    <property type="match status" value="1"/>
</dbReference>
<keyword evidence="5 9" id="KW-0418">Kinase</keyword>
<dbReference type="Pfam" id="PF00512">
    <property type="entry name" value="HisKA"/>
    <property type="match status" value="1"/>
</dbReference>
<evidence type="ECO:0000256" key="4">
    <source>
        <dbReference type="ARBA" id="ARBA00022679"/>
    </source>
</evidence>
<dbReference type="InterPro" id="IPR005467">
    <property type="entry name" value="His_kinase_dom"/>
</dbReference>
<proteinExistence type="predicted"/>
<evidence type="ECO:0000256" key="1">
    <source>
        <dbReference type="ARBA" id="ARBA00000085"/>
    </source>
</evidence>